<dbReference type="GO" id="GO:0006487">
    <property type="term" value="P:protein N-linked glycosylation"/>
    <property type="evidence" value="ECO:0007669"/>
    <property type="project" value="TreeGrafter"/>
</dbReference>
<dbReference type="InterPro" id="IPR029044">
    <property type="entry name" value="Nucleotide-diphossugar_trans"/>
</dbReference>
<dbReference type="InterPro" id="IPR001173">
    <property type="entry name" value="Glyco_trans_2-like"/>
</dbReference>
<dbReference type="EMBL" id="RFFG01000035">
    <property type="protein sequence ID" value="RMI42174.1"/>
    <property type="molecule type" value="Genomic_DNA"/>
</dbReference>
<sequence length="363" mass="39913">MPTFFSPAPTPTGPVIASGTAPPCGPTTRRSPTYATNPRPRRSAKSPARSSPPQSRPSPTPPTTRTRGCATWPTWNWSPSASKPPASPAVRRCCSRGPTTWSPSPMPAHPDDPTDPELSVIIPTRNSCSDIRTTLDVVRDAWPDLEILVVTDTQSPGDAARHASHYRLCTDARVQVVDALGAKAAAVQAGFDSARGRVVAYVDADYGLEATAGCLHRAVQLVADGVADCVAAERDQHDWSRIRKLKTRGFIWLTHLLFPRLPVRDTQAPLKVMTADAARHLLQTAAWRSWAFDVELLHRLQQADYRIRAYPVRWNGQGGELPWATAFLLAYMAPGMITGLARIRLSTFARTGRKRHRLETRRK</sequence>
<name>A0A3M2LX68_9ACTN</name>
<feature type="region of interest" description="Disordered" evidence="1">
    <location>
        <begin position="1"/>
        <end position="113"/>
    </location>
</feature>
<gene>
    <name evidence="4" type="ORF">EBO15_20285</name>
</gene>
<evidence type="ECO:0000313" key="4">
    <source>
        <dbReference type="EMBL" id="RMI42174.1"/>
    </source>
</evidence>
<dbReference type="SUPFAM" id="SSF53448">
    <property type="entry name" value="Nucleotide-diphospho-sugar transferases"/>
    <property type="match status" value="1"/>
</dbReference>
<dbReference type="Pfam" id="PF00535">
    <property type="entry name" value="Glycos_transf_2"/>
    <property type="match status" value="1"/>
</dbReference>
<keyword evidence="5" id="KW-1185">Reference proteome</keyword>
<organism evidence="4 5">
    <name type="scientific">Actinomadura harenae</name>
    <dbReference type="NCBI Taxonomy" id="2483351"/>
    <lineage>
        <taxon>Bacteria</taxon>
        <taxon>Bacillati</taxon>
        <taxon>Actinomycetota</taxon>
        <taxon>Actinomycetes</taxon>
        <taxon>Streptosporangiales</taxon>
        <taxon>Thermomonosporaceae</taxon>
        <taxon>Actinomadura</taxon>
    </lineage>
</organism>
<feature type="transmembrane region" description="Helical" evidence="2">
    <location>
        <begin position="323"/>
        <end position="345"/>
    </location>
</feature>
<dbReference type="Proteomes" id="UP000282674">
    <property type="component" value="Unassembled WGS sequence"/>
</dbReference>
<dbReference type="AlphaFoldDB" id="A0A3M2LX68"/>
<evidence type="ECO:0000259" key="3">
    <source>
        <dbReference type="Pfam" id="PF00535"/>
    </source>
</evidence>
<evidence type="ECO:0000256" key="2">
    <source>
        <dbReference type="SAM" id="Phobius"/>
    </source>
</evidence>
<keyword evidence="2" id="KW-0812">Transmembrane</keyword>
<dbReference type="PANTHER" id="PTHR10859">
    <property type="entry name" value="GLYCOSYL TRANSFERASE"/>
    <property type="match status" value="1"/>
</dbReference>
<feature type="domain" description="Glycosyltransferase 2-like" evidence="3">
    <location>
        <begin position="119"/>
        <end position="254"/>
    </location>
</feature>
<evidence type="ECO:0000313" key="5">
    <source>
        <dbReference type="Proteomes" id="UP000282674"/>
    </source>
</evidence>
<proteinExistence type="predicted"/>
<accession>A0A3M2LX68</accession>
<protein>
    <submittedName>
        <fullName evidence="4">Glycosyltransferase</fullName>
    </submittedName>
</protein>
<evidence type="ECO:0000256" key="1">
    <source>
        <dbReference type="SAM" id="MobiDB-lite"/>
    </source>
</evidence>
<reference evidence="4 5" key="1">
    <citation type="submission" date="2018-10" db="EMBL/GenBank/DDBJ databases">
        <title>Isolation from soil.</title>
        <authorList>
            <person name="Hu J."/>
        </authorList>
    </citation>
    <scope>NUCLEOTIDE SEQUENCE [LARGE SCALE GENOMIC DNA]</scope>
    <source>
        <strain evidence="4 5">NEAU-Ht49</strain>
    </source>
</reference>
<keyword evidence="2" id="KW-1133">Transmembrane helix</keyword>
<keyword evidence="2" id="KW-0472">Membrane</keyword>
<keyword evidence="4" id="KW-0808">Transferase</keyword>
<dbReference type="PANTHER" id="PTHR10859:SF91">
    <property type="entry name" value="DOLICHYL-PHOSPHATE BETA-GLUCOSYLTRANSFERASE"/>
    <property type="match status" value="1"/>
</dbReference>
<dbReference type="Gene3D" id="3.90.550.10">
    <property type="entry name" value="Spore Coat Polysaccharide Biosynthesis Protein SpsA, Chain A"/>
    <property type="match status" value="1"/>
</dbReference>
<dbReference type="GO" id="GO:0016740">
    <property type="term" value="F:transferase activity"/>
    <property type="evidence" value="ECO:0007669"/>
    <property type="project" value="UniProtKB-KW"/>
</dbReference>
<comment type="caution">
    <text evidence="4">The sequence shown here is derived from an EMBL/GenBank/DDBJ whole genome shotgun (WGS) entry which is preliminary data.</text>
</comment>